<evidence type="ECO:0000256" key="8">
    <source>
        <dbReference type="ARBA" id="ARBA00031348"/>
    </source>
</evidence>
<comment type="function">
    <text evidence="9">Required for normal Golgi function.</text>
</comment>
<feature type="domain" description="Conserved oligomeric complex COG6 N-terminal" evidence="11">
    <location>
        <begin position="29"/>
        <end position="140"/>
    </location>
</feature>
<dbReference type="SMART" id="SM01087">
    <property type="entry name" value="COG6"/>
    <property type="match status" value="1"/>
</dbReference>
<keyword evidence="10" id="KW-0175">Coiled coil</keyword>
<evidence type="ECO:0000256" key="9">
    <source>
        <dbReference type="RuleBase" id="RU365075"/>
    </source>
</evidence>
<evidence type="ECO:0000256" key="4">
    <source>
        <dbReference type="ARBA" id="ARBA00022448"/>
    </source>
</evidence>
<evidence type="ECO:0000256" key="1">
    <source>
        <dbReference type="ARBA" id="ARBA00004395"/>
    </source>
</evidence>
<evidence type="ECO:0000313" key="14">
    <source>
        <dbReference type="Proteomes" id="UP000695562"/>
    </source>
</evidence>
<keyword evidence="5 9" id="KW-0653">Protein transport</keyword>
<keyword evidence="6 9" id="KW-0333">Golgi apparatus</keyword>
<evidence type="ECO:0000256" key="5">
    <source>
        <dbReference type="ARBA" id="ARBA00022927"/>
    </source>
</evidence>
<evidence type="ECO:0000256" key="6">
    <source>
        <dbReference type="ARBA" id="ARBA00023034"/>
    </source>
</evidence>
<feature type="domain" description="Conserved Oligomeric Golgi complex subunit 6 C-terminal" evidence="12">
    <location>
        <begin position="172"/>
        <end position="652"/>
    </location>
</feature>
<evidence type="ECO:0000256" key="7">
    <source>
        <dbReference type="ARBA" id="ARBA00023136"/>
    </source>
</evidence>
<dbReference type="InterPro" id="IPR048368">
    <property type="entry name" value="COG6_N"/>
</dbReference>
<feature type="coiled-coil region" evidence="10">
    <location>
        <begin position="56"/>
        <end position="83"/>
    </location>
</feature>
<proteinExistence type="inferred from homology"/>
<evidence type="ECO:0000259" key="12">
    <source>
        <dbReference type="Pfam" id="PF20653"/>
    </source>
</evidence>
<gene>
    <name evidence="13" type="ORF">CYY_004071</name>
</gene>
<comment type="subcellular location">
    <subcellularLocation>
        <location evidence="1 9">Golgi apparatus membrane</location>
        <topology evidence="1 9">Peripheral membrane protein</topology>
    </subcellularLocation>
</comment>
<protein>
    <recommendedName>
        <fullName evidence="3 9">Conserved oligomeric Golgi complex subunit 6</fullName>
        <shortName evidence="9">COG complex subunit 6</shortName>
    </recommendedName>
    <alternativeName>
        <fullName evidence="8 9">Component of oligomeric Golgi complex 6</fullName>
    </alternativeName>
</protein>
<comment type="subunit">
    <text evidence="9">Component of the conserved oligomeric Golgi complex.</text>
</comment>
<evidence type="ECO:0000256" key="2">
    <source>
        <dbReference type="ARBA" id="ARBA00011023"/>
    </source>
</evidence>
<dbReference type="AlphaFoldDB" id="A0A8J4PVU0"/>
<name>A0A8J4PVU0_9MYCE</name>
<dbReference type="InterPro" id="IPR048369">
    <property type="entry name" value="COG6_C"/>
</dbReference>
<dbReference type="GO" id="GO:0006891">
    <property type="term" value="P:intra-Golgi vesicle-mediated transport"/>
    <property type="evidence" value="ECO:0007669"/>
    <property type="project" value="UniProtKB-UniRule"/>
</dbReference>
<dbReference type="Pfam" id="PF20653">
    <property type="entry name" value="COG6_C"/>
    <property type="match status" value="1"/>
</dbReference>
<evidence type="ECO:0000259" key="11">
    <source>
        <dbReference type="Pfam" id="PF06419"/>
    </source>
</evidence>
<evidence type="ECO:0000256" key="3">
    <source>
        <dbReference type="ARBA" id="ARBA00020973"/>
    </source>
</evidence>
<sequence>MNSTLNRKIQKVLDIKLDSEDLSSSLEELSTFYQDNSVNARRNLRNDIEKRYLQINIDFLDQFDQLNNKIQELVNDFQDIKKSCNDICTSFDNTKKISSNLIEKEQILFGTLKEVEEKESAIKDFYKKFTLTPEEQHTLAGKEIDQEFYKTLDRLTDILTECKSNLRNNHYQKATLEIIDHISQLQENAYRKLYSWLKEEIKTNLQKESPNVDSIKSMLPIAFKALETRPLLLKHCLDEVADLRGKCISTGFITALTMGGPNGIPRPIEINAHDPLRYLGDMLAWIHQSMASEYELISFLLSKISNNSSHNNNDLSPPPIDPQQPQQIESIEDPILKVLNGTFDVINRPLSIRVEHILQSKPGMIIIYKMVSMLYFYSKITSSITKEKLSKVSLLFDNIKATCLTAFFTHIKDHFDKLERHLTLPNHQDLLPTAEIKDSVHKLSELVATFNSSLMGTQEKEREYTPVFHSFIQKIINLATLSATSSKLPLISMAVFMINSLGLIQQCLESYTFAKSNLELLSGQIEAHMDTLVDEQTSETLSSVGIGPKLSILQYSDPKIPLSQNIGMDRLSLLQSIRQFDSTIESSFGTFSMPNCEKLDSTKLKNFAKKSVSNLIATAYHSLYTAIHDPFNQYDDPSTIFQYKPEQIKTMLDI</sequence>
<dbReference type="GO" id="GO:0015031">
    <property type="term" value="P:protein transport"/>
    <property type="evidence" value="ECO:0007669"/>
    <property type="project" value="UniProtKB-KW"/>
</dbReference>
<dbReference type="EMBL" id="AJWJ01000137">
    <property type="protein sequence ID" value="KAF2074632.1"/>
    <property type="molecule type" value="Genomic_DNA"/>
</dbReference>
<dbReference type="OrthoDB" id="272987at2759"/>
<dbReference type="Proteomes" id="UP000695562">
    <property type="component" value="Unassembled WGS sequence"/>
</dbReference>
<accession>A0A8J4PVU0</accession>
<dbReference type="InterPro" id="IPR010490">
    <property type="entry name" value="COG6"/>
</dbReference>
<comment type="similarity">
    <text evidence="2 9">Belongs to the COG6 family.</text>
</comment>
<keyword evidence="14" id="KW-1185">Reference proteome</keyword>
<evidence type="ECO:0000256" key="10">
    <source>
        <dbReference type="SAM" id="Coils"/>
    </source>
</evidence>
<dbReference type="GO" id="GO:0000139">
    <property type="term" value="C:Golgi membrane"/>
    <property type="evidence" value="ECO:0007669"/>
    <property type="project" value="UniProtKB-SubCell"/>
</dbReference>
<organism evidence="13 14">
    <name type="scientific">Polysphondylium violaceum</name>
    <dbReference type="NCBI Taxonomy" id="133409"/>
    <lineage>
        <taxon>Eukaryota</taxon>
        <taxon>Amoebozoa</taxon>
        <taxon>Evosea</taxon>
        <taxon>Eumycetozoa</taxon>
        <taxon>Dictyostelia</taxon>
        <taxon>Dictyosteliales</taxon>
        <taxon>Dictyosteliaceae</taxon>
        <taxon>Polysphondylium</taxon>
    </lineage>
</organism>
<dbReference type="PANTHER" id="PTHR21506:SF0">
    <property type="entry name" value="CONSERVED OLIGOMERIC GOLGI COMPLEX SUBUNIT 6"/>
    <property type="match status" value="1"/>
</dbReference>
<dbReference type="GO" id="GO:0017119">
    <property type="term" value="C:Golgi transport complex"/>
    <property type="evidence" value="ECO:0007669"/>
    <property type="project" value="UniProtKB-UniRule"/>
</dbReference>
<comment type="caution">
    <text evidence="13">The sequence shown here is derived from an EMBL/GenBank/DDBJ whole genome shotgun (WGS) entry which is preliminary data.</text>
</comment>
<dbReference type="Pfam" id="PF06419">
    <property type="entry name" value="COG6_N"/>
    <property type="match status" value="1"/>
</dbReference>
<keyword evidence="4 9" id="KW-0813">Transport</keyword>
<reference evidence="13" key="1">
    <citation type="submission" date="2020-01" db="EMBL/GenBank/DDBJ databases">
        <title>Development of genomics and gene disruption for Polysphondylium violaceum indicates a role for the polyketide synthase stlB in stalk morphogenesis.</title>
        <authorList>
            <person name="Narita B."/>
            <person name="Kawabe Y."/>
            <person name="Kin K."/>
            <person name="Saito T."/>
            <person name="Gibbs R."/>
            <person name="Kuspa A."/>
            <person name="Muzny D."/>
            <person name="Queller D."/>
            <person name="Richards S."/>
            <person name="Strassman J."/>
            <person name="Sucgang R."/>
            <person name="Worley K."/>
            <person name="Schaap P."/>
        </authorList>
    </citation>
    <scope>NUCLEOTIDE SEQUENCE</scope>
    <source>
        <strain evidence="13">QSvi11</strain>
    </source>
</reference>
<dbReference type="PANTHER" id="PTHR21506">
    <property type="entry name" value="COMPONENT OF OLIGOMERIC GOLGI COMPLEX 6"/>
    <property type="match status" value="1"/>
</dbReference>
<evidence type="ECO:0000313" key="13">
    <source>
        <dbReference type="EMBL" id="KAF2074632.1"/>
    </source>
</evidence>
<keyword evidence="7 9" id="KW-0472">Membrane</keyword>